<keyword evidence="3" id="KW-1185">Reference proteome</keyword>
<evidence type="ECO:0000256" key="1">
    <source>
        <dbReference type="SAM" id="Phobius"/>
    </source>
</evidence>
<protein>
    <submittedName>
        <fullName evidence="2">Uncharacterized protein</fullName>
    </submittedName>
</protein>
<dbReference type="AlphaFoldDB" id="A0A9X1MLS8"/>
<keyword evidence="1" id="KW-0472">Membrane</keyword>
<dbReference type="RefSeq" id="WP_230218549.1">
    <property type="nucleotide sequence ID" value="NZ_JAJKFT010000009.1"/>
</dbReference>
<comment type="caution">
    <text evidence="2">The sequence shown here is derived from an EMBL/GenBank/DDBJ whole genome shotgun (WGS) entry which is preliminary data.</text>
</comment>
<sequence>MISRSDSIRLATCDEVFEILTRAPFPTGDAGTDNAVERHLCCCHDCRTLAEALRPATSELAETLPEEASRLPQVDGDFWRTAEAGWTNPPIRPSQAQAPWLNIAVPVAAVLVALLVVATFWGSHAPAAPGGAGRSLADVKLEAERYLANLSLPAVCQPRKSARPSEGIVQVAATLEGPSLAHLTCCSECHHHSRDPQAKPAASTPTAIAAVTNSCLACHAQ</sequence>
<evidence type="ECO:0000313" key="3">
    <source>
        <dbReference type="Proteomes" id="UP001139103"/>
    </source>
</evidence>
<dbReference type="EMBL" id="JAJKFT010000009">
    <property type="protein sequence ID" value="MCC9628974.1"/>
    <property type="molecule type" value="Genomic_DNA"/>
</dbReference>
<keyword evidence="1" id="KW-0812">Transmembrane</keyword>
<reference evidence="2" key="1">
    <citation type="submission" date="2021-11" db="EMBL/GenBank/DDBJ databases">
        <title>Genome sequence.</title>
        <authorList>
            <person name="Sun Q."/>
        </authorList>
    </citation>
    <scope>NUCLEOTIDE SEQUENCE</scope>
    <source>
        <strain evidence="2">JC732</strain>
    </source>
</reference>
<gene>
    <name evidence="2" type="ORF">LOC68_11245</name>
</gene>
<organism evidence="2 3">
    <name type="scientific">Blastopirellula sediminis</name>
    <dbReference type="NCBI Taxonomy" id="2894196"/>
    <lineage>
        <taxon>Bacteria</taxon>
        <taxon>Pseudomonadati</taxon>
        <taxon>Planctomycetota</taxon>
        <taxon>Planctomycetia</taxon>
        <taxon>Pirellulales</taxon>
        <taxon>Pirellulaceae</taxon>
        <taxon>Blastopirellula</taxon>
    </lineage>
</organism>
<proteinExistence type="predicted"/>
<name>A0A9X1MLS8_9BACT</name>
<evidence type="ECO:0000313" key="2">
    <source>
        <dbReference type="EMBL" id="MCC9628974.1"/>
    </source>
</evidence>
<keyword evidence="1" id="KW-1133">Transmembrane helix</keyword>
<dbReference type="Proteomes" id="UP001139103">
    <property type="component" value="Unassembled WGS sequence"/>
</dbReference>
<feature type="transmembrane region" description="Helical" evidence="1">
    <location>
        <begin position="100"/>
        <end position="121"/>
    </location>
</feature>
<accession>A0A9X1MLS8</accession>